<dbReference type="Proteomes" id="UP001211907">
    <property type="component" value="Unassembled WGS sequence"/>
</dbReference>
<evidence type="ECO:0000259" key="15">
    <source>
        <dbReference type="Pfam" id="PF00520"/>
    </source>
</evidence>
<keyword evidence="2" id="KW-0813">Transport</keyword>
<evidence type="ECO:0000256" key="12">
    <source>
        <dbReference type="PROSITE-ProRule" id="PRU00023"/>
    </source>
</evidence>
<keyword evidence="9" id="KW-0406">Ion transport</keyword>
<dbReference type="Pfam" id="PF12796">
    <property type="entry name" value="Ank_2"/>
    <property type="match status" value="2"/>
</dbReference>
<accession>A0AAD5X8T2</accession>
<dbReference type="EMBL" id="JADGJH010002159">
    <property type="protein sequence ID" value="KAJ3102521.1"/>
    <property type="molecule type" value="Genomic_DNA"/>
</dbReference>
<evidence type="ECO:0000256" key="4">
    <source>
        <dbReference type="ARBA" id="ARBA00022568"/>
    </source>
</evidence>
<comment type="caution">
    <text evidence="16">The sequence shown here is derived from an EMBL/GenBank/DDBJ whole genome shotgun (WGS) entry which is preliminary data.</text>
</comment>
<feature type="repeat" description="ANK" evidence="12">
    <location>
        <begin position="195"/>
        <end position="226"/>
    </location>
</feature>
<dbReference type="SUPFAM" id="SSF48403">
    <property type="entry name" value="Ankyrin repeat"/>
    <property type="match status" value="1"/>
</dbReference>
<evidence type="ECO:0000313" key="16">
    <source>
        <dbReference type="EMBL" id="KAJ3102521.1"/>
    </source>
</evidence>
<protein>
    <recommendedName>
        <fullName evidence="15">Ion transport domain-containing protein</fullName>
    </recommendedName>
</protein>
<dbReference type="GO" id="GO:0005886">
    <property type="term" value="C:plasma membrane"/>
    <property type="evidence" value="ECO:0007669"/>
    <property type="project" value="UniProtKB-SubCell"/>
</dbReference>
<feature type="compositionally biased region" description="Polar residues" evidence="13">
    <location>
        <begin position="32"/>
        <end position="45"/>
    </location>
</feature>
<dbReference type="InterPro" id="IPR002110">
    <property type="entry name" value="Ankyrin_rpt"/>
</dbReference>
<keyword evidence="3" id="KW-1003">Cell membrane</keyword>
<feature type="region of interest" description="Disordered" evidence="13">
    <location>
        <begin position="1"/>
        <end position="60"/>
    </location>
</feature>
<dbReference type="PANTHER" id="PTHR10582">
    <property type="entry name" value="TRANSIENT RECEPTOR POTENTIAL ION CHANNEL PROTEIN"/>
    <property type="match status" value="1"/>
</dbReference>
<evidence type="ECO:0000256" key="2">
    <source>
        <dbReference type="ARBA" id="ARBA00022448"/>
    </source>
</evidence>
<evidence type="ECO:0000313" key="17">
    <source>
        <dbReference type="Proteomes" id="UP001211907"/>
    </source>
</evidence>
<keyword evidence="5 14" id="KW-0812">Transmembrane</keyword>
<keyword evidence="10 14" id="KW-0472">Membrane</keyword>
<dbReference type="Gene3D" id="1.25.40.20">
    <property type="entry name" value="Ankyrin repeat-containing domain"/>
    <property type="match status" value="2"/>
</dbReference>
<keyword evidence="6" id="KW-0677">Repeat</keyword>
<evidence type="ECO:0000256" key="11">
    <source>
        <dbReference type="ARBA" id="ARBA00023303"/>
    </source>
</evidence>
<evidence type="ECO:0000256" key="7">
    <source>
        <dbReference type="ARBA" id="ARBA00022837"/>
    </source>
</evidence>
<feature type="transmembrane region" description="Helical" evidence="14">
    <location>
        <begin position="441"/>
        <end position="461"/>
    </location>
</feature>
<feature type="transmembrane region" description="Helical" evidence="14">
    <location>
        <begin position="482"/>
        <end position="500"/>
    </location>
</feature>
<evidence type="ECO:0000256" key="14">
    <source>
        <dbReference type="SAM" id="Phobius"/>
    </source>
</evidence>
<evidence type="ECO:0000256" key="8">
    <source>
        <dbReference type="ARBA" id="ARBA00022989"/>
    </source>
</evidence>
<dbReference type="SMART" id="SM00248">
    <property type="entry name" value="ANK"/>
    <property type="match status" value="4"/>
</dbReference>
<dbReference type="AlphaFoldDB" id="A0AAD5X8T2"/>
<comment type="subcellular location">
    <subcellularLocation>
        <location evidence="1">Cell membrane</location>
        <topology evidence="1">Multi-pass membrane protein</topology>
    </subcellularLocation>
</comment>
<evidence type="ECO:0000256" key="6">
    <source>
        <dbReference type="ARBA" id="ARBA00022737"/>
    </source>
</evidence>
<gene>
    <name evidence="16" type="ORF">HK100_004352</name>
</gene>
<keyword evidence="12" id="KW-0040">ANK repeat</keyword>
<proteinExistence type="predicted"/>
<evidence type="ECO:0000256" key="3">
    <source>
        <dbReference type="ARBA" id="ARBA00022475"/>
    </source>
</evidence>
<keyword evidence="7" id="KW-0106">Calcium</keyword>
<evidence type="ECO:0000256" key="13">
    <source>
        <dbReference type="SAM" id="MobiDB-lite"/>
    </source>
</evidence>
<dbReference type="InterPro" id="IPR036770">
    <property type="entry name" value="Ankyrin_rpt-contain_sf"/>
</dbReference>
<keyword evidence="8 14" id="KW-1133">Transmembrane helix</keyword>
<dbReference type="GO" id="GO:0005262">
    <property type="term" value="F:calcium channel activity"/>
    <property type="evidence" value="ECO:0007669"/>
    <property type="project" value="TreeGrafter"/>
</dbReference>
<evidence type="ECO:0000256" key="10">
    <source>
        <dbReference type="ARBA" id="ARBA00023136"/>
    </source>
</evidence>
<dbReference type="GO" id="GO:0098703">
    <property type="term" value="P:calcium ion import across plasma membrane"/>
    <property type="evidence" value="ECO:0007669"/>
    <property type="project" value="TreeGrafter"/>
</dbReference>
<dbReference type="InterPro" id="IPR005821">
    <property type="entry name" value="Ion_trans_dom"/>
</dbReference>
<evidence type="ECO:0000256" key="9">
    <source>
        <dbReference type="ARBA" id="ARBA00023065"/>
    </source>
</evidence>
<dbReference type="PROSITE" id="PS50297">
    <property type="entry name" value="ANK_REP_REGION"/>
    <property type="match status" value="1"/>
</dbReference>
<dbReference type="Pfam" id="PF00520">
    <property type="entry name" value="Ion_trans"/>
    <property type="match status" value="1"/>
</dbReference>
<feature type="compositionally biased region" description="Low complexity" evidence="13">
    <location>
        <begin position="9"/>
        <end position="20"/>
    </location>
</feature>
<keyword evidence="4" id="KW-0109">Calcium transport</keyword>
<name>A0AAD5X8T2_9FUNG</name>
<feature type="transmembrane region" description="Helical" evidence="14">
    <location>
        <begin position="541"/>
        <end position="560"/>
    </location>
</feature>
<dbReference type="PANTHER" id="PTHR10582:SF2">
    <property type="entry name" value="INACTIVE"/>
    <property type="match status" value="1"/>
</dbReference>
<keyword evidence="17" id="KW-1185">Reference proteome</keyword>
<evidence type="ECO:0000256" key="5">
    <source>
        <dbReference type="ARBA" id="ARBA00022692"/>
    </source>
</evidence>
<feature type="transmembrane region" description="Helical" evidence="14">
    <location>
        <begin position="611"/>
        <end position="631"/>
    </location>
</feature>
<keyword evidence="11" id="KW-0407">Ion channel</keyword>
<feature type="transmembrane region" description="Helical" evidence="14">
    <location>
        <begin position="668"/>
        <end position="689"/>
    </location>
</feature>
<evidence type="ECO:0000256" key="1">
    <source>
        <dbReference type="ARBA" id="ARBA00004651"/>
    </source>
</evidence>
<dbReference type="InterPro" id="IPR024862">
    <property type="entry name" value="TRPV"/>
</dbReference>
<organism evidence="16 17">
    <name type="scientific">Physocladia obscura</name>
    <dbReference type="NCBI Taxonomy" id="109957"/>
    <lineage>
        <taxon>Eukaryota</taxon>
        <taxon>Fungi</taxon>
        <taxon>Fungi incertae sedis</taxon>
        <taxon>Chytridiomycota</taxon>
        <taxon>Chytridiomycota incertae sedis</taxon>
        <taxon>Chytridiomycetes</taxon>
        <taxon>Chytridiales</taxon>
        <taxon>Chytriomycetaceae</taxon>
        <taxon>Physocladia</taxon>
    </lineage>
</organism>
<sequence>MIEEQRQRSSPMPFSNSNNNTLTRGAGITRKMQAQSQRSKSSGTVVSLKRNAANDTNQPPTLFVHTVKQSELFRDNNLWEAADRGDLENLALFSTQPLVTQVDNYNNNSKNTNNNANVNSGETSHETLAVPATVNNGPPINFSANLGLRGNAERGSHGETILHVACLNGHLKCIKWIVHNFPALINEVYRKGRYRGETALHLAVVKSHIGDSETVEFLIQNGAKVNGPFVTGREFKNIYYENKLSPNYRRFRRFTLGDTIPQSGRFYYGQTVLHFAGAAAKDKILRYLVENEFDPADLTVADQYGNNVLHILAYHGYFKMFKYLRDRNQLDIKSGKTKIDLMLARNQDDLTPFQVGIARGHVEALDQIKEEVWQFGMETTYRVIIDEIDPLIEHETKSILRETPSSAIELAVINEDKNVVTHPLVDTLLKWKWSLYARRIFLARFALACLLTLSLTIAISLQPNSFQVRKSYDFSGTSICRAFFEIVALVASVITMSWEVRGFRLAYSSSKSFSHRLYPAIKEFGNQVYHYFTSKGSVGKVIQWTFSVLMMTILIIRFSLDQNFDTGLDVENILFGICIIFAYMHTMSYAQGFGSVGPLVVVFKRILAKDLVQWLWLYVAITAGFSGAFFLQMQSVPVTDWGTFTGSFVWTVRFLFSQSNYSDFALSRIPIFMEFIFILYMFIVTVLLFNMLIAKLVDTYEEVSQDSKRVWKVEFAALILDIDAHLSSFEKSENLQFLGVQDDSLPPSEAATSLFGKAISEIYSPQRYFLFTERRISQTDPSAFPEAVKLIVGRDKSGRRIEFVPFTHRSYWNGWLGDSIGSLRRGDDVWKNSVSAQDDGDEWVLEYDGVFNATFGAPKDEEGTGRVINY</sequence>
<feature type="domain" description="Ion transport" evidence="15">
    <location>
        <begin position="448"/>
        <end position="707"/>
    </location>
</feature>
<feature type="transmembrane region" description="Helical" evidence="14">
    <location>
        <begin position="572"/>
        <end position="591"/>
    </location>
</feature>
<reference evidence="16" key="1">
    <citation type="submission" date="2020-05" db="EMBL/GenBank/DDBJ databases">
        <title>Phylogenomic resolution of chytrid fungi.</title>
        <authorList>
            <person name="Stajich J.E."/>
            <person name="Amses K."/>
            <person name="Simmons R."/>
            <person name="Seto K."/>
            <person name="Myers J."/>
            <person name="Bonds A."/>
            <person name="Quandt C.A."/>
            <person name="Barry K."/>
            <person name="Liu P."/>
            <person name="Grigoriev I."/>
            <person name="Longcore J.E."/>
            <person name="James T.Y."/>
        </authorList>
    </citation>
    <scope>NUCLEOTIDE SEQUENCE</scope>
    <source>
        <strain evidence="16">JEL0513</strain>
    </source>
</reference>
<dbReference type="PROSITE" id="PS50088">
    <property type="entry name" value="ANK_REPEAT"/>
    <property type="match status" value="1"/>
</dbReference>